<dbReference type="EMBL" id="JACHVA010000086">
    <property type="protein sequence ID" value="MBC2602344.1"/>
    <property type="molecule type" value="Genomic_DNA"/>
</dbReference>
<dbReference type="CDD" id="cd01887">
    <property type="entry name" value="IF2_eIF5B"/>
    <property type="match status" value="1"/>
</dbReference>
<feature type="compositionally biased region" description="Basic and acidic residues" evidence="10">
    <location>
        <begin position="48"/>
        <end position="78"/>
    </location>
</feature>
<evidence type="ECO:0000256" key="7">
    <source>
        <dbReference type="ARBA" id="ARBA00025162"/>
    </source>
</evidence>
<evidence type="ECO:0000256" key="10">
    <source>
        <dbReference type="SAM" id="MobiDB-lite"/>
    </source>
</evidence>
<feature type="compositionally biased region" description="Pro residues" evidence="10">
    <location>
        <begin position="110"/>
        <end position="119"/>
    </location>
</feature>
<feature type="compositionally biased region" description="Pro residues" evidence="10">
    <location>
        <begin position="197"/>
        <end position="232"/>
    </location>
</feature>
<dbReference type="Gene3D" id="1.10.10.2480">
    <property type="match status" value="1"/>
</dbReference>
<dbReference type="NCBIfam" id="TIGR00487">
    <property type="entry name" value="IF-2"/>
    <property type="match status" value="1"/>
</dbReference>
<dbReference type="InterPro" id="IPR053905">
    <property type="entry name" value="EF-G-like_DII"/>
</dbReference>
<dbReference type="GO" id="GO:0003924">
    <property type="term" value="F:GTPase activity"/>
    <property type="evidence" value="ECO:0007669"/>
    <property type="project" value="UniProtKB-UniRule"/>
</dbReference>
<feature type="compositionally biased region" description="Low complexity" evidence="10">
    <location>
        <begin position="242"/>
        <end position="253"/>
    </location>
</feature>
<dbReference type="Proteomes" id="UP000525652">
    <property type="component" value="Unassembled WGS sequence"/>
</dbReference>
<dbReference type="PROSITE" id="PS01176">
    <property type="entry name" value="IF2"/>
    <property type="match status" value="1"/>
</dbReference>
<comment type="subcellular location">
    <subcellularLocation>
        <location evidence="8">Cytoplasm</location>
    </subcellularLocation>
</comment>
<proteinExistence type="inferred from homology"/>
<dbReference type="InterPro" id="IPR044145">
    <property type="entry name" value="IF2_II"/>
</dbReference>
<dbReference type="InterPro" id="IPR015760">
    <property type="entry name" value="TIF_IF2"/>
</dbReference>
<comment type="similarity">
    <text evidence="1 8 9">Belongs to the TRAFAC class translation factor GTPase superfamily. Classic translation factor GTPase family. IF-2 subfamily.</text>
</comment>
<evidence type="ECO:0000259" key="11">
    <source>
        <dbReference type="PROSITE" id="PS51722"/>
    </source>
</evidence>
<dbReference type="RefSeq" id="WP_185693033.1">
    <property type="nucleotide sequence ID" value="NZ_JACHVA010000086.1"/>
</dbReference>
<dbReference type="NCBIfam" id="TIGR00231">
    <property type="entry name" value="small_GTP"/>
    <property type="match status" value="1"/>
</dbReference>
<feature type="region of interest" description="Disordered" evidence="10">
    <location>
        <begin position="319"/>
        <end position="343"/>
    </location>
</feature>
<accession>A0A7X1E4R5</accession>
<evidence type="ECO:0000256" key="9">
    <source>
        <dbReference type="RuleBase" id="RU000644"/>
    </source>
</evidence>
<dbReference type="SUPFAM" id="SSF52540">
    <property type="entry name" value="P-loop containing nucleoside triphosphate hydrolases"/>
    <property type="match status" value="1"/>
</dbReference>
<dbReference type="AlphaFoldDB" id="A0A7X1E4R5"/>
<dbReference type="Gene3D" id="2.40.30.10">
    <property type="entry name" value="Translation factors"/>
    <property type="match status" value="2"/>
</dbReference>
<feature type="region of interest" description="G-domain" evidence="8">
    <location>
        <begin position="349"/>
        <end position="497"/>
    </location>
</feature>
<keyword evidence="4 8" id="KW-0547">Nucleotide-binding</keyword>
<protein>
    <recommendedName>
        <fullName evidence="2 8">Translation initiation factor IF-2</fullName>
    </recommendedName>
</protein>
<evidence type="ECO:0000256" key="5">
    <source>
        <dbReference type="ARBA" id="ARBA00022917"/>
    </source>
</evidence>
<dbReference type="GO" id="GO:0003743">
    <property type="term" value="F:translation initiation factor activity"/>
    <property type="evidence" value="ECO:0007669"/>
    <property type="project" value="UniProtKB-UniRule"/>
</dbReference>
<evidence type="ECO:0000313" key="13">
    <source>
        <dbReference type="Proteomes" id="UP000525652"/>
    </source>
</evidence>
<sequence>MSVRIHQIAKQIGMENKDLLKLLQERGFAVKSVSSTIDNISADSLIEEYSKPESEESAAEEVKETASEEKKEEEEKSTFKRPTGPIVRTAEEVKREKEAAKEAAKAAAAPTPPPTPSPAAEPKVAPKSAPKPPEMPASTPKAQPKTPRAPAPPPPVKAPTPPVKRPAASSAPTPPVSAPKPPSAPAAPAATASSSAPTPPKAPTPPPSNRPPSAPRPPSPPPGKGAPRPPAPSSGAEDRANAAEGESGEEAQAPQPVERKKIHAKPPIIVRDFANLLELKPFQLLSDLMERGIFASMNQTIEEDIAAKVAEAHGFELEIRHRGGSADSGDSKKKKEQEDESALLEPRPPVVCILGHVDHGKTTLLDTIRKAKVVDDEFGGITQHIGAYQVEASGEPLSFLDTPGHAAFSRMRERGASTTDIAVLVVAADDGFKPQTDEALKFAKKAGVSLIVAINKIDAKGANIDRVKTQMQERGIAPEDWGGEVITVPVSALKGEGIDQLLEMIRLQSEIMELKAVPKGKSSGVIIESQIEQGRGPTATILVKKGKLKVGDALVCGTASCKVKAMHDDLGKAVKEAGPSTPVKVIGWSDAPESGSTYETVKNEREAKRVAEETLESRKKKEEEDRLAAKSAGSNLDDLFSAIESTRKTNFNVILKADVHGSLEALTGMLQELPSDQVELKVVGKGVGMITKKDVELAGASDATIVGFNVRMENGVQGHAKHLDVRILQDNIIYQLIDIIRESMAELLEPELREKKLGVAEVRVVFPLGKSFVAGCMVTEGKIQRNATTRLLRKGELVHEGKVGTLKRFKDDATEVRAGFECGIAIAGFNGYEEGDLIECYEVEKIRPTL</sequence>
<feature type="binding site" evidence="8">
    <location>
        <begin position="355"/>
        <end position="362"/>
    </location>
    <ligand>
        <name>GTP</name>
        <dbReference type="ChEBI" id="CHEBI:37565"/>
    </ligand>
</feature>
<dbReference type="Gene3D" id="3.40.50.10050">
    <property type="entry name" value="Translation initiation factor IF- 2, domain 3"/>
    <property type="match status" value="1"/>
</dbReference>
<feature type="domain" description="Tr-type G" evidence="11">
    <location>
        <begin position="346"/>
        <end position="515"/>
    </location>
</feature>
<keyword evidence="5 8" id="KW-0648">Protein biosynthesis</keyword>
<dbReference type="FunFam" id="2.40.30.10:FF:000054">
    <property type="entry name" value="Translation initiation factor IF-2"/>
    <property type="match status" value="1"/>
</dbReference>
<gene>
    <name evidence="8 12" type="primary">infB</name>
    <name evidence="12" type="ORF">H5P30_11200</name>
</gene>
<dbReference type="SUPFAM" id="SSF52156">
    <property type="entry name" value="Initiation factor IF2/eIF5b, domain 3"/>
    <property type="match status" value="1"/>
</dbReference>
<dbReference type="InterPro" id="IPR006847">
    <property type="entry name" value="IF2_N"/>
</dbReference>
<dbReference type="PANTHER" id="PTHR43381:SF4">
    <property type="entry name" value="EUKARYOTIC TRANSLATION INITIATION FACTOR 5B"/>
    <property type="match status" value="1"/>
</dbReference>
<feature type="compositionally biased region" description="Low complexity" evidence="10">
    <location>
        <begin position="186"/>
        <end position="196"/>
    </location>
</feature>
<dbReference type="InterPro" id="IPR027417">
    <property type="entry name" value="P-loop_NTPase"/>
</dbReference>
<dbReference type="FunFam" id="3.40.50.10050:FF:000001">
    <property type="entry name" value="Translation initiation factor IF-2"/>
    <property type="match status" value="1"/>
</dbReference>
<dbReference type="GO" id="GO:0005525">
    <property type="term" value="F:GTP binding"/>
    <property type="evidence" value="ECO:0007669"/>
    <property type="project" value="UniProtKB-KW"/>
</dbReference>
<dbReference type="Pfam" id="PF00009">
    <property type="entry name" value="GTP_EFTU"/>
    <property type="match status" value="1"/>
</dbReference>
<feature type="compositionally biased region" description="Pro residues" evidence="10">
    <location>
        <begin position="172"/>
        <end position="185"/>
    </location>
</feature>
<evidence type="ECO:0000313" key="12">
    <source>
        <dbReference type="EMBL" id="MBC2602344.1"/>
    </source>
</evidence>
<evidence type="ECO:0000256" key="3">
    <source>
        <dbReference type="ARBA" id="ARBA00022540"/>
    </source>
</evidence>
<feature type="compositionally biased region" description="Basic and acidic residues" evidence="10">
    <location>
        <begin position="89"/>
        <end position="104"/>
    </location>
</feature>
<feature type="binding site" evidence="8">
    <location>
        <begin position="455"/>
        <end position="458"/>
    </location>
    <ligand>
        <name>GTP</name>
        <dbReference type="ChEBI" id="CHEBI:37565"/>
    </ligand>
</feature>
<evidence type="ECO:0000256" key="2">
    <source>
        <dbReference type="ARBA" id="ARBA00020675"/>
    </source>
</evidence>
<dbReference type="InterPro" id="IPR000795">
    <property type="entry name" value="T_Tr_GTP-bd_dom"/>
</dbReference>
<name>A0A7X1E4R5_9BACT</name>
<comment type="caution">
    <text evidence="12">The sequence shown here is derived from an EMBL/GenBank/DDBJ whole genome shotgun (WGS) entry which is preliminary data.</text>
</comment>
<dbReference type="InterPro" id="IPR000178">
    <property type="entry name" value="TF_IF2_bacterial-like"/>
</dbReference>
<dbReference type="InterPro" id="IPR009000">
    <property type="entry name" value="Transl_B-barrel_sf"/>
</dbReference>
<dbReference type="HAMAP" id="MF_00100_B">
    <property type="entry name" value="IF_2_B"/>
    <property type="match status" value="1"/>
</dbReference>
<dbReference type="Pfam" id="PF11987">
    <property type="entry name" value="IF-2"/>
    <property type="match status" value="1"/>
</dbReference>
<dbReference type="InterPro" id="IPR036925">
    <property type="entry name" value="TIF_IF2_dom3_sf"/>
</dbReference>
<dbReference type="FunFam" id="3.40.50.300:FF:000019">
    <property type="entry name" value="Translation initiation factor IF-2"/>
    <property type="match status" value="1"/>
</dbReference>
<dbReference type="Gene3D" id="3.40.50.300">
    <property type="entry name" value="P-loop containing nucleotide triphosphate hydrolases"/>
    <property type="match status" value="1"/>
</dbReference>
<organism evidence="12 13">
    <name type="scientific">Puniceicoccus vermicola</name>
    <dbReference type="NCBI Taxonomy" id="388746"/>
    <lineage>
        <taxon>Bacteria</taxon>
        <taxon>Pseudomonadati</taxon>
        <taxon>Verrucomicrobiota</taxon>
        <taxon>Opitutia</taxon>
        <taxon>Puniceicoccales</taxon>
        <taxon>Puniceicoccaceae</taxon>
        <taxon>Puniceicoccus</taxon>
    </lineage>
</organism>
<keyword evidence="3 8" id="KW-0396">Initiation factor</keyword>
<dbReference type="CDD" id="cd03692">
    <property type="entry name" value="mtIF2_IVc"/>
    <property type="match status" value="1"/>
</dbReference>
<dbReference type="Pfam" id="PF04760">
    <property type="entry name" value="IF2_N"/>
    <property type="match status" value="2"/>
</dbReference>
<dbReference type="InterPro" id="IPR023115">
    <property type="entry name" value="TIF_IF2_dom3"/>
</dbReference>
<feature type="region of interest" description="Disordered" evidence="10">
    <location>
        <begin position="47"/>
        <end position="260"/>
    </location>
</feature>
<dbReference type="InterPro" id="IPR005225">
    <property type="entry name" value="Small_GTP-bd"/>
</dbReference>
<evidence type="ECO:0000256" key="4">
    <source>
        <dbReference type="ARBA" id="ARBA00022741"/>
    </source>
</evidence>
<keyword evidence="13" id="KW-1185">Reference proteome</keyword>
<dbReference type="GO" id="GO:0005737">
    <property type="term" value="C:cytoplasm"/>
    <property type="evidence" value="ECO:0007669"/>
    <property type="project" value="UniProtKB-SubCell"/>
</dbReference>
<dbReference type="CDD" id="cd03702">
    <property type="entry name" value="IF2_mtIF2_II"/>
    <property type="match status" value="1"/>
</dbReference>
<dbReference type="FunFam" id="2.40.30.10:FF:000008">
    <property type="entry name" value="Translation initiation factor IF-2"/>
    <property type="match status" value="1"/>
</dbReference>
<dbReference type="PROSITE" id="PS51722">
    <property type="entry name" value="G_TR_2"/>
    <property type="match status" value="1"/>
</dbReference>
<dbReference type="SUPFAM" id="SSF50447">
    <property type="entry name" value="Translation proteins"/>
    <property type="match status" value="2"/>
</dbReference>
<feature type="binding site" evidence="8">
    <location>
        <begin position="401"/>
        <end position="405"/>
    </location>
    <ligand>
        <name>GTP</name>
        <dbReference type="ChEBI" id="CHEBI:37565"/>
    </ligand>
</feature>
<evidence type="ECO:0000256" key="1">
    <source>
        <dbReference type="ARBA" id="ARBA00007733"/>
    </source>
</evidence>
<evidence type="ECO:0000256" key="8">
    <source>
        <dbReference type="HAMAP-Rule" id="MF_00100"/>
    </source>
</evidence>
<dbReference type="PANTHER" id="PTHR43381">
    <property type="entry name" value="TRANSLATION INITIATION FACTOR IF-2-RELATED"/>
    <property type="match status" value="1"/>
</dbReference>
<keyword evidence="8" id="KW-0963">Cytoplasm</keyword>
<feature type="compositionally biased region" description="Pro residues" evidence="10">
    <location>
        <begin position="147"/>
        <end position="164"/>
    </location>
</feature>
<keyword evidence="6 8" id="KW-0342">GTP-binding</keyword>
<evidence type="ECO:0000256" key="6">
    <source>
        <dbReference type="ARBA" id="ARBA00023134"/>
    </source>
</evidence>
<comment type="function">
    <text evidence="7 8 9">One of the essential components for the initiation of protein synthesis. Protects formylmethionyl-tRNA from spontaneous hydrolysis and promotes its binding to the 30S ribosomal subunits. Also involved in the hydrolysis of GTP during the formation of the 70S ribosomal complex.</text>
</comment>
<dbReference type="Pfam" id="PF22042">
    <property type="entry name" value="EF-G_D2"/>
    <property type="match status" value="1"/>
</dbReference>
<reference evidence="12 13" key="1">
    <citation type="submission" date="2020-07" db="EMBL/GenBank/DDBJ databases">
        <authorList>
            <person name="Feng X."/>
        </authorList>
    </citation>
    <scope>NUCLEOTIDE SEQUENCE [LARGE SCALE GENOMIC DNA]</scope>
    <source>
        <strain evidence="12 13">JCM14086</strain>
    </source>
</reference>